<organism evidence="2 3">
    <name type="scientific">Coleophoma cylindrospora</name>
    <dbReference type="NCBI Taxonomy" id="1849047"/>
    <lineage>
        <taxon>Eukaryota</taxon>
        <taxon>Fungi</taxon>
        <taxon>Dikarya</taxon>
        <taxon>Ascomycota</taxon>
        <taxon>Pezizomycotina</taxon>
        <taxon>Leotiomycetes</taxon>
        <taxon>Helotiales</taxon>
        <taxon>Dermateaceae</taxon>
        <taxon>Coleophoma</taxon>
    </lineage>
</organism>
<dbReference type="Proteomes" id="UP000256645">
    <property type="component" value="Unassembled WGS sequence"/>
</dbReference>
<sequence length="212" mass="22967">MLSNIKQLHAHATPGDPAASAHPGDHGPSGRDARHTNHRSYGGCPCQTAHRGEEFRTKTPAKIATRAQRGSPTLGCAVWNTVRTLGDGDCCGKATQPPQPEELGIWMSVVHNASAIRTIRIHAVLPQRACTPSWCRAAPRIRDGNGMFRRHFGCGEGSPVYGMSCKSRRFVVDRQAEIESPQGCLLLEAGCFTAGFLDVWSVVVVEGCRIRD</sequence>
<evidence type="ECO:0000256" key="1">
    <source>
        <dbReference type="SAM" id="MobiDB-lite"/>
    </source>
</evidence>
<name>A0A3D8RBW2_9HELO</name>
<protein>
    <submittedName>
        <fullName evidence="2">Uncharacterized protein</fullName>
    </submittedName>
</protein>
<keyword evidence="3" id="KW-1185">Reference proteome</keyword>
<gene>
    <name evidence="2" type="ORF">BP6252_08112</name>
</gene>
<feature type="region of interest" description="Disordered" evidence="1">
    <location>
        <begin position="1"/>
        <end position="45"/>
    </location>
</feature>
<dbReference type="EMBL" id="PDLM01000008">
    <property type="protein sequence ID" value="RDW71549.1"/>
    <property type="molecule type" value="Genomic_DNA"/>
</dbReference>
<accession>A0A3D8RBW2</accession>
<evidence type="ECO:0000313" key="3">
    <source>
        <dbReference type="Proteomes" id="UP000256645"/>
    </source>
</evidence>
<feature type="compositionally biased region" description="Basic and acidic residues" evidence="1">
    <location>
        <begin position="23"/>
        <end position="35"/>
    </location>
</feature>
<evidence type="ECO:0000313" key="2">
    <source>
        <dbReference type="EMBL" id="RDW71549.1"/>
    </source>
</evidence>
<reference evidence="2 3" key="1">
    <citation type="journal article" date="2018" name="IMA Fungus">
        <title>IMA Genome-F 9: Draft genome sequence of Annulohypoxylon stygium, Aspergillus mulundensis, Berkeleyomyces basicola (syn. Thielaviopsis basicola), Ceratocystis smalleyi, two Cercospora beticola strains, Coleophoma cylindrospora, Fusarium fracticaudum, Phialophora cf. hyalina, and Morchella septimelata.</title>
        <authorList>
            <person name="Wingfield B.D."/>
            <person name="Bills G.F."/>
            <person name="Dong Y."/>
            <person name="Huang W."/>
            <person name="Nel W.J."/>
            <person name="Swalarsk-Parry B.S."/>
            <person name="Vaghefi N."/>
            <person name="Wilken P.M."/>
            <person name="An Z."/>
            <person name="de Beer Z.W."/>
            <person name="De Vos L."/>
            <person name="Chen L."/>
            <person name="Duong T.A."/>
            <person name="Gao Y."/>
            <person name="Hammerbacher A."/>
            <person name="Kikkert J.R."/>
            <person name="Li Y."/>
            <person name="Li H."/>
            <person name="Li K."/>
            <person name="Li Q."/>
            <person name="Liu X."/>
            <person name="Ma X."/>
            <person name="Naidoo K."/>
            <person name="Pethybridge S.J."/>
            <person name="Sun J."/>
            <person name="Steenkamp E.T."/>
            <person name="van der Nest M.A."/>
            <person name="van Wyk S."/>
            <person name="Wingfield M.J."/>
            <person name="Xiong C."/>
            <person name="Yue Q."/>
            <person name="Zhang X."/>
        </authorList>
    </citation>
    <scope>NUCLEOTIDE SEQUENCE [LARGE SCALE GENOMIC DNA]</scope>
    <source>
        <strain evidence="2 3">BP6252</strain>
    </source>
</reference>
<proteinExistence type="predicted"/>
<dbReference type="AlphaFoldDB" id="A0A3D8RBW2"/>
<comment type="caution">
    <text evidence="2">The sequence shown here is derived from an EMBL/GenBank/DDBJ whole genome shotgun (WGS) entry which is preliminary data.</text>
</comment>